<gene>
    <name evidence="1" type="ORF">LPB144_02900</name>
</gene>
<evidence type="ECO:0008006" key="3">
    <source>
        <dbReference type="Google" id="ProtNLM"/>
    </source>
</evidence>
<organism evidence="1 2">
    <name type="scientific">Christiangramia salexigens</name>
    <dbReference type="NCBI Taxonomy" id="1913577"/>
    <lineage>
        <taxon>Bacteria</taxon>
        <taxon>Pseudomonadati</taxon>
        <taxon>Bacteroidota</taxon>
        <taxon>Flavobacteriia</taxon>
        <taxon>Flavobacteriales</taxon>
        <taxon>Flavobacteriaceae</taxon>
        <taxon>Christiangramia</taxon>
    </lineage>
</organism>
<name>A0A1L3J2S7_9FLAO</name>
<protein>
    <recommendedName>
        <fullName evidence="3">STAS/SEC14 domain-containing protein</fullName>
    </recommendedName>
</protein>
<proteinExistence type="predicted"/>
<dbReference type="Proteomes" id="UP000182510">
    <property type="component" value="Chromosome"/>
</dbReference>
<keyword evidence="2" id="KW-1185">Reference proteome</keyword>
<dbReference type="AlphaFoldDB" id="A0A1L3J2S7"/>
<evidence type="ECO:0000313" key="1">
    <source>
        <dbReference type="EMBL" id="APG59418.1"/>
    </source>
</evidence>
<reference evidence="1 2" key="1">
    <citation type="submission" date="2016-11" db="EMBL/GenBank/DDBJ databases">
        <title>Gramella sp. LPB0144 isolated from marine environment.</title>
        <authorList>
            <person name="Kim E."/>
            <person name="Yi H."/>
        </authorList>
    </citation>
    <scope>NUCLEOTIDE SEQUENCE [LARGE SCALE GENOMIC DNA]</scope>
    <source>
        <strain evidence="1 2">LPB0144</strain>
    </source>
</reference>
<dbReference type="KEGG" id="grl:LPB144_02900"/>
<evidence type="ECO:0000313" key="2">
    <source>
        <dbReference type="Proteomes" id="UP000182510"/>
    </source>
</evidence>
<dbReference type="OrthoDB" id="1144359at2"/>
<accession>A0A1L3J2S7</accession>
<dbReference type="RefSeq" id="WP_072552073.1">
    <property type="nucleotide sequence ID" value="NZ_CP018153.1"/>
</dbReference>
<sequence>MQESNFPYEIELTFAKLSLYPNLVISTIKDGVLLQEDHIDEFVEIYKRFYSHRNFVYIANRKLSYTVNPMVYKELGKVPNLKGIAVVSRKISSLKSASFEEYFSPVPLELFENLRDAKIWAKGVI</sequence>
<dbReference type="STRING" id="1913577.LPB144_02900"/>
<dbReference type="EMBL" id="CP018153">
    <property type="protein sequence ID" value="APG59418.1"/>
    <property type="molecule type" value="Genomic_DNA"/>
</dbReference>